<proteinExistence type="predicted"/>
<gene>
    <name evidence="2" type="ORF">VNO77_24394</name>
</gene>
<feature type="region of interest" description="Disordered" evidence="1">
    <location>
        <begin position="128"/>
        <end position="150"/>
    </location>
</feature>
<dbReference type="PANTHER" id="PTHR33237">
    <property type="entry name" value="F2P16.13 PROTEIN-RELATED"/>
    <property type="match status" value="1"/>
</dbReference>
<evidence type="ECO:0000313" key="3">
    <source>
        <dbReference type="Proteomes" id="UP001367508"/>
    </source>
</evidence>
<comment type="caution">
    <text evidence="2">The sequence shown here is derived from an EMBL/GenBank/DDBJ whole genome shotgun (WGS) entry which is preliminary data.</text>
</comment>
<dbReference type="Proteomes" id="UP001367508">
    <property type="component" value="Unassembled WGS sequence"/>
</dbReference>
<feature type="region of interest" description="Disordered" evidence="1">
    <location>
        <begin position="74"/>
        <end position="93"/>
    </location>
</feature>
<sequence>MVVEVATTESPKRQTNGLFVTISAILALLTKHVKGKPKAATKPVKEDERKIELKSPKLRPKKLLSSISNKALLPFGQNHKKKHGEEENVTEGWGNGGVWQKEILMGGKCEPLDFSGVIYYNSNGKQMSEIPLRSPRASPLPGYLTRRTPQ</sequence>
<organism evidence="2 3">
    <name type="scientific">Canavalia gladiata</name>
    <name type="common">Sword bean</name>
    <name type="synonym">Dolichos gladiatus</name>
    <dbReference type="NCBI Taxonomy" id="3824"/>
    <lineage>
        <taxon>Eukaryota</taxon>
        <taxon>Viridiplantae</taxon>
        <taxon>Streptophyta</taxon>
        <taxon>Embryophyta</taxon>
        <taxon>Tracheophyta</taxon>
        <taxon>Spermatophyta</taxon>
        <taxon>Magnoliopsida</taxon>
        <taxon>eudicotyledons</taxon>
        <taxon>Gunneridae</taxon>
        <taxon>Pentapetalae</taxon>
        <taxon>rosids</taxon>
        <taxon>fabids</taxon>
        <taxon>Fabales</taxon>
        <taxon>Fabaceae</taxon>
        <taxon>Papilionoideae</taxon>
        <taxon>50 kb inversion clade</taxon>
        <taxon>NPAAA clade</taxon>
        <taxon>indigoferoid/millettioid clade</taxon>
        <taxon>Phaseoleae</taxon>
        <taxon>Canavalia</taxon>
    </lineage>
</organism>
<name>A0AAN9L671_CANGL</name>
<dbReference type="EMBL" id="JAYMYQ010000005">
    <property type="protein sequence ID" value="KAK7330207.1"/>
    <property type="molecule type" value="Genomic_DNA"/>
</dbReference>
<dbReference type="AlphaFoldDB" id="A0AAN9L671"/>
<protein>
    <submittedName>
        <fullName evidence="2">Uncharacterized protein</fullName>
    </submittedName>
</protein>
<accession>A0AAN9L671</accession>
<dbReference type="PANTHER" id="PTHR33237:SF35">
    <property type="entry name" value="PROTEIN, PUTATIVE-RELATED"/>
    <property type="match status" value="1"/>
</dbReference>
<keyword evidence="3" id="KW-1185">Reference proteome</keyword>
<evidence type="ECO:0000256" key="1">
    <source>
        <dbReference type="SAM" id="MobiDB-lite"/>
    </source>
</evidence>
<evidence type="ECO:0000313" key="2">
    <source>
        <dbReference type="EMBL" id="KAK7330207.1"/>
    </source>
</evidence>
<reference evidence="2 3" key="1">
    <citation type="submission" date="2024-01" db="EMBL/GenBank/DDBJ databases">
        <title>The genomes of 5 underutilized Papilionoideae crops provide insights into root nodulation and disease resistanc.</title>
        <authorList>
            <person name="Jiang F."/>
        </authorList>
    </citation>
    <scope>NUCLEOTIDE SEQUENCE [LARGE SCALE GENOMIC DNA]</scope>
    <source>
        <strain evidence="2">LVBAO_FW01</strain>
        <tissue evidence="2">Leaves</tissue>
    </source>
</reference>